<evidence type="ECO:0000313" key="1">
    <source>
        <dbReference type="EMBL" id="MFF3566457.1"/>
    </source>
</evidence>
<dbReference type="RefSeq" id="WP_040827961.1">
    <property type="nucleotide sequence ID" value="NZ_JBIAQY010000001.1"/>
</dbReference>
<evidence type="ECO:0000313" key="2">
    <source>
        <dbReference type="Proteomes" id="UP001601992"/>
    </source>
</evidence>
<organism evidence="1 2">
    <name type="scientific">Nocardia jiangxiensis</name>
    <dbReference type="NCBI Taxonomy" id="282685"/>
    <lineage>
        <taxon>Bacteria</taxon>
        <taxon>Bacillati</taxon>
        <taxon>Actinomycetota</taxon>
        <taxon>Actinomycetes</taxon>
        <taxon>Mycobacteriales</taxon>
        <taxon>Nocardiaceae</taxon>
        <taxon>Nocardia</taxon>
    </lineage>
</organism>
<keyword evidence="2" id="KW-1185">Reference proteome</keyword>
<protein>
    <submittedName>
        <fullName evidence="1">DUF2218 domain-containing protein</fullName>
    </submittedName>
</protein>
<name>A0ABW6RR27_9NOCA</name>
<dbReference type="Proteomes" id="UP001601992">
    <property type="component" value="Unassembled WGS sequence"/>
</dbReference>
<proteinExistence type="predicted"/>
<gene>
    <name evidence="1" type="ORF">ACFYXQ_01595</name>
</gene>
<dbReference type="EMBL" id="JBIAQY010000001">
    <property type="protein sequence ID" value="MFF3566457.1"/>
    <property type="molecule type" value="Genomic_DNA"/>
</dbReference>
<accession>A0ABW6RR27</accession>
<sequence>MPTLETRISTGRPERYLRQFCSHATAMGSGGSARMRMHGTGQAAHDEVRVRVEATGTAATVHLEPWGHCTLRAETGALLVRIDAAETTALQRLRDTITRDLERFGRGELTVRWLSVTDPDA</sequence>
<reference evidence="1 2" key="1">
    <citation type="submission" date="2024-10" db="EMBL/GenBank/DDBJ databases">
        <title>The Natural Products Discovery Center: Release of the First 8490 Sequenced Strains for Exploring Actinobacteria Biosynthetic Diversity.</title>
        <authorList>
            <person name="Kalkreuter E."/>
            <person name="Kautsar S.A."/>
            <person name="Yang D."/>
            <person name="Bader C.D."/>
            <person name="Teijaro C.N."/>
            <person name="Fluegel L."/>
            <person name="Davis C.M."/>
            <person name="Simpson J.R."/>
            <person name="Lauterbach L."/>
            <person name="Steele A.D."/>
            <person name="Gui C."/>
            <person name="Meng S."/>
            <person name="Li G."/>
            <person name="Viehrig K."/>
            <person name="Ye F."/>
            <person name="Su P."/>
            <person name="Kiefer A.F."/>
            <person name="Nichols A."/>
            <person name="Cepeda A.J."/>
            <person name="Yan W."/>
            <person name="Fan B."/>
            <person name="Jiang Y."/>
            <person name="Adhikari A."/>
            <person name="Zheng C.-J."/>
            <person name="Schuster L."/>
            <person name="Cowan T.M."/>
            <person name="Smanski M.J."/>
            <person name="Chevrette M.G."/>
            <person name="De Carvalho L.P.S."/>
            <person name="Shen B."/>
        </authorList>
    </citation>
    <scope>NUCLEOTIDE SEQUENCE [LARGE SCALE GENOMIC DNA]</scope>
    <source>
        <strain evidence="1 2">NPDC002593</strain>
    </source>
</reference>
<comment type="caution">
    <text evidence="1">The sequence shown here is derived from an EMBL/GenBank/DDBJ whole genome shotgun (WGS) entry which is preliminary data.</text>
</comment>
<dbReference type="InterPro" id="IPR014543">
    <property type="entry name" value="UCP028291"/>
</dbReference>
<dbReference type="Gene3D" id="3.30.310.50">
    <property type="entry name" value="Alpha-D-phosphohexomutase, C-terminal domain"/>
    <property type="match status" value="1"/>
</dbReference>
<dbReference type="Pfam" id="PF09981">
    <property type="entry name" value="DUF2218"/>
    <property type="match status" value="1"/>
</dbReference>